<dbReference type="SUPFAM" id="SSF48264">
    <property type="entry name" value="Cytochrome P450"/>
    <property type="match status" value="1"/>
</dbReference>
<comment type="caution">
    <text evidence="10">The sequence shown here is derived from an EMBL/GenBank/DDBJ whole genome shotgun (WGS) entry which is preliminary data.</text>
</comment>
<evidence type="ECO:0000256" key="9">
    <source>
        <dbReference type="RuleBase" id="RU000461"/>
    </source>
</evidence>
<keyword evidence="3 8" id="KW-0349">Heme</keyword>
<dbReference type="InterPro" id="IPR050476">
    <property type="entry name" value="Insect_CytP450_Detox"/>
</dbReference>
<dbReference type="EMBL" id="CAJNOH010002089">
    <property type="protein sequence ID" value="CAF1271593.1"/>
    <property type="molecule type" value="Genomic_DNA"/>
</dbReference>
<dbReference type="Proteomes" id="UP000663854">
    <property type="component" value="Unassembled WGS sequence"/>
</dbReference>
<evidence type="ECO:0000256" key="4">
    <source>
        <dbReference type="ARBA" id="ARBA00022723"/>
    </source>
</evidence>
<protein>
    <recommendedName>
        <fullName evidence="12">Cytochrome P450</fullName>
    </recommendedName>
</protein>
<dbReference type="PANTHER" id="PTHR24292:SF54">
    <property type="entry name" value="CYP9F3-RELATED"/>
    <property type="match status" value="1"/>
</dbReference>
<evidence type="ECO:0008006" key="12">
    <source>
        <dbReference type="Google" id="ProtNLM"/>
    </source>
</evidence>
<dbReference type="GO" id="GO:0004497">
    <property type="term" value="F:monooxygenase activity"/>
    <property type="evidence" value="ECO:0007669"/>
    <property type="project" value="UniProtKB-KW"/>
</dbReference>
<accession>A0A815BHJ5</accession>
<comment type="cofactor">
    <cofactor evidence="1 8">
        <name>heme</name>
        <dbReference type="ChEBI" id="CHEBI:30413"/>
    </cofactor>
</comment>
<dbReference type="PRINTS" id="PR00463">
    <property type="entry name" value="EP450I"/>
</dbReference>
<dbReference type="GO" id="GO:0005506">
    <property type="term" value="F:iron ion binding"/>
    <property type="evidence" value="ECO:0007669"/>
    <property type="project" value="InterPro"/>
</dbReference>
<dbReference type="PANTHER" id="PTHR24292">
    <property type="entry name" value="CYTOCHROME P450"/>
    <property type="match status" value="1"/>
</dbReference>
<dbReference type="GO" id="GO:0016705">
    <property type="term" value="F:oxidoreductase activity, acting on paired donors, with incorporation or reduction of molecular oxygen"/>
    <property type="evidence" value="ECO:0007669"/>
    <property type="project" value="InterPro"/>
</dbReference>
<keyword evidence="4 8" id="KW-0479">Metal-binding</keyword>
<dbReference type="Pfam" id="PF00067">
    <property type="entry name" value="p450"/>
    <property type="match status" value="1"/>
</dbReference>
<keyword evidence="7 9" id="KW-0503">Monooxygenase</keyword>
<evidence type="ECO:0000256" key="8">
    <source>
        <dbReference type="PIRSR" id="PIRSR602401-1"/>
    </source>
</evidence>
<dbReference type="InterPro" id="IPR002401">
    <property type="entry name" value="Cyt_P450_E_grp-I"/>
</dbReference>
<gene>
    <name evidence="10" type="ORF">PYM288_LOCUS28409</name>
</gene>
<dbReference type="PROSITE" id="PS00086">
    <property type="entry name" value="CYTOCHROME_P450"/>
    <property type="match status" value="1"/>
</dbReference>
<evidence type="ECO:0000256" key="2">
    <source>
        <dbReference type="ARBA" id="ARBA00010617"/>
    </source>
</evidence>
<sequence length="329" mass="37817">MLLNGKSPPEIFAEFKSRYGDIYQIWVGSTRYIVVNNINDIQYIFTRRHIYDHGKISMEQFNILFPNTYATLTGFQYKRHAVIAVPLFRRAKIINNFDLIVESSLQEDEEAEAKKSEDQKRGLSREEVLQEILFFMVAGFETTSTALAWFIHAMSKYPDVQRKIKEELMSIGDNQSLTLNQLDSLVYLDCVINETLRFYPVAQATCRTLTVDDRLPENNVQLYKGDTVVIPFNTLAHDPRYWSIDPERFVPERFLDEDKNHHPYVFIPFGGGHRQCIGQDLARFELKVIIARMLQQVTFGDGGPKVNSGGHVIGLTITPKNVGVTIEFP</sequence>
<evidence type="ECO:0000256" key="1">
    <source>
        <dbReference type="ARBA" id="ARBA00001971"/>
    </source>
</evidence>
<dbReference type="PRINTS" id="PR00385">
    <property type="entry name" value="P450"/>
</dbReference>
<evidence type="ECO:0000256" key="7">
    <source>
        <dbReference type="ARBA" id="ARBA00023033"/>
    </source>
</evidence>
<proteinExistence type="inferred from homology"/>
<dbReference type="InterPro" id="IPR001128">
    <property type="entry name" value="Cyt_P450"/>
</dbReference>
<dbReference type="AlphaFoldDB" id="A0A815BHJ5"/>
<evidence type="ECO:0000256" key="5">
    <source>
        <dbReference type="ARBA" id="ARBA00023002"/>
    </source>
</evidence>
<evidence type="ECO:0000313" key="11">
    <source>
        <dbReference type="Proteomes" id="UP000663854"/>
    </source>
</evidence>
<feature type="binding site" description="axial binding residue" evidence="8">
    <location>
        <position position="276"/>
    </location>
    <ligand>
        <name>heme</name>
        <dbReference type="ChEBI" id="CHEBI:30413"/>
    </ligand>
    <ligandPart>
        <name>Fe</name>
        <dbReference type="ChEBI" id="CHEBI:18248"/>
    </ligandPart>
</feature>
<evidence type="ECO:0000256" key="6">
    <source>
        <dbReference type="ARBA" id="ARBA00023004"/>
    </source>
</evidence>
<keyword evidence="6 8" id="KW-0408">Iron</keyword>
<evidence type="ECO:0000256" key="3">
    <source>
        <dbReference type="ARBA" id="ARBA00022617"/>
    </source>
</evidence>
<dbReference type="InterPro" id="IPR017972">
    <property type="entry name" value="Cyt_P450_CS"/>
</dbReference>
<name>A0A815BHJ5_9BILA</name>
<reference evidence="10" key="1">
    <citation type="submission" date="2021-02" db="EMBL/GenBank/DDBJ databases">
        <authorList>
            <person name="Nowell W R."/>
        </authorList>
    </citation>
    <scope>NUCLEOTIDE SEQUENCE</scope>
</reference>
<evidence type="ECO:0000313" key="10">
    <source>
        <dbReference type="EMBL" id="CAF1271593.1"/>
    </source>
</evidence>
<dbReference type="GO" id="GO:0020037">
    <property type="term" value="F:heme binding"/>
    <property type="evidence" value="ECO:0007669"/>
    <property type="project" value="InterPro"/>
</dbReference>
<comment type="similarity">
    <text evidence="2 9">Belongs to the cytochrome P450 family.</text>
</comment>
<keyword evidence="5 9" id="KW-0560">Oxidoreductase</keyword>
<dbReference type="Gene3D" id="1.10.630.10">
    <property type="entry name" value="Cytochrome P450"/>
    <property type="match status" value="2"/>
</dbReference>
<organism evidence="10 11">
    <name type="scientific">Rotaria sordida</name>
    <dbReference type="NCBI Taxonomy" id="392033"/>
    <lineage>
        <taxon>Eukaryota</taxon>
        <taxon>Metazoa</taxon>
        <taxon>Spiralia</taxon>
        <taxon>Gnathifera</taxon>
        <taxon>Rotifera</taxon>
        <taxon>Eurotatoria</taxon>
        <taxon>Bdelloidea</taxon>
        <taxon>Philodinida</taxon>
        <taxon>Philodinidae</taxon>
        <taxon>Rotaria</taxon>
    </lineage>
</organism>
<dbReference type="InterPro" id="IPR036396">
    <property type="entry name" value="Cyt_P450_sf"/>
</dbReference>